<evidence type="ECO:0000313" key="1">
    <source>
        <dbReference type="EMBL" id="ABQ26921.1"/>
    </source>
</evidence>
<dbReference type="RefSeq" id="WP_011939597.1">
    <property type="nucleotide sequence ID" value="NC_009483.1"/>
</dbReference>
<dbReference type="Proteomes" id="UP000006695">
    <property type="component" value="Chromosome"/>
</dbReference>
<accession>A5G553</accession>
<dbReference type="PROSITE" id="PS51257">
    <property type="entry name" value="PROKAR_LIPOPROTEIN"/>
    <property type="match status" value="1"/>
</dbReference>
<keyword evidence="2" id="KW-1185">Reference proteome</keyword>
<dbReference type="HOGENOM" id="CLU_1832315_0_0_7"/>
<gene>
    <name evidence="1" type="ordered locus">Gura_2747</name>
</gene>
<dbReference type="AlphaFoldDB" id="A5G553"/>
<dbReference type="OrthoDB" id="5396304at2"/>
<reference evidence="1 2" key="1">
    <citation type="submission" date="2007-05" db="EMBL/GenBank/DDBJ databases">
        <title>Complete sequence of Geobacter uraniireducens Rf4.</title>
        <authorList>
            <consortium name="US DOE Joint Genome Institute"/>
            <person name="Copeland A."/>
            <person name="Lucas S."/>
            <person name="Lapidus A."/>
            <person name="Barry K."/>
            <person name="Detter J.C."/>
            <person name="Glavina del Rio T."/>
            <person name="Hammon N."/>
            <person name="Israni S."/>
            <person name="Dalin E."/>
            <person name="Tice H."/>
            <person name="Pitluck S."/>
            <person name="Chertkov O."/>
            <person name="Brettin T."/>
            <person name="Bruce D."/>
            <person name="Han C."/>
            <person name="Schmutz J."/>
            <person name="Larimer F."/>
            <person name="Land M."/>
            <person name="Hauser L."/>
            <person name="Kyrpides N."/>
            <person name="Mikhailova N."/>
            <person name="Shelobolina E."/>
            <person name="Aklujkar M."/>
            <person name="Lovley D."/>
            <person name="Richardson P."/>
        </authorList>
    </citation>
    <scope>NUCLEOTIDE SEQUENCE [LARGE SCALE GENOMIC DNA]</scope>
    <source>
        <strain evidence="1 2">Rf4</strain>
    </source>
</reference>
<protein>
    <submittedName>
        <fullName evidence="1">Uncharacterized protein</fullName>
    </submittedName>
</protein>
<organism evidence="1 2">
    <name type="scientific">Geotalea uraniireducens (strain Rf4)</name>
    <name type="common">Geobacter uraniireducens</name>
    <dbReference type="NCBI Taxonomy" id="351605"/>
    <lineage>
        <taxon>Bacteria</taxon>
        <taxon>Pseudomonadati</taxon>
        <taxon>Thermodesulfobacteriota</taxon>
        <taxon>Desulfuromonadia</taxon>
        <taxon>Geobacterales</taxon>
        <taxon>Geobacteraceae</taxon>
        <taxon>Geotalea</taxon>
    </lineage>
</organism>
<sequence>MKKRILTVSAMIMLAGCGDFEWFPEEKPATTITASTPTADSSTFTNQCGVQTSTQITSNAVTVSGITGPTSISVSNNNDSQYSINDGPFTSSAGNVSSGQSVRVRHISAADTGTENSIVTTTLTIGGGNSTFKTDTNPCP</sequence>
<evidence type="ECO:0000313" key="2">
    <source>
        <dbReference type="Proteomes" id="UP000006695"/>
    </source>
</evidence>
<dbReference type="KEGG" id="gur:Gura_2747"/>
<proteinExistence type="predicted"/>
<name>A5G553_GEOUR</name>
<dbReference type="EMBL" id="CP000698">
    <property type="protein sequence ID" value="ABQ26921.1"/>
    <property type="molecule type" value="Genomic_DNA"/>
</dbReference>
<dbReference type="STRING" id="351605.Gura_2747"/>